<accession>A0A1I3SLY4</accession>
<dbReference type="GO" id="GO:0030638">
    <property type="term" value="P:polyketide metabolic process"/>
    <property type="evidence" value="ECO:0007669"/>
    <property type="project" value="InterPro"/>
</dbReference>
<dbReference type="PANTHER" id="PTHR38436:SF1">
    <property type="entry name" value="ESTER CYCLASE"/>
    <property type="match status" value="1"/>
</dbReference>
<sequence length="321" mass="35105">MTDFRATTRTGLASLLSADDPAEAAEAILTEYAQWDMMAPVNGISGRQAILNQAILPLRAALHGAHRRDEIVIGGDNIRAPGGRWVATVGHIVGTHVGDLWGVAPSARLAFLRYGEFHRLNGAGRIAESRIILDLPDLMRQAGRAAWPELLGTEMLFPGPATHDGVCPTTGDGTASLDLVQRMLGDLHVYDPKTGASRGQTGADGTWADDMLWYGPGGIGSNFRWDGFVRDHRTPFLRAFPDRKGGNHYCRIGDGNYAAVSGWPSMTMTHRGDYLGVPATERALTLRVMDFYRCANGRIAENWVLLDYVDLFRQMGHDILH</sequence>
<dbReference type="InterPro" id="IPR009959">
    <property type="entry name" value="Cyclase_SnoaL-like"/>
</dbReference>
<gene>
    <name evidence="1" type="ORF">SAMN04488095_3200</name>
</gene>
<reference evidence="1 2" key="1">
    <citation type="submission" date="2016-10" db="EMBL/GenBank/DDBJ databases">
        <authorList>
            <person name="de Groot N.N."/>
        </authorList>
    </citation>
    <scope>NUCLEOTIDE SEQUENCE [LARGE SCALE GENOMIC DNA]</scope>
    <source>
        <strain evidence="1 2">DSM 19073</strain>
    </source>
</reference>
<keyword evidence="2" id="KW-1185">Reference proteome</keyword>
<evidence type="ECO:0000313" key="1">
    <source>
        <dbReference type="EMBL" id="SFJ59613.1"/>
    </source>
</evidence>
<dbReference type="EMBL" id="FORA01000004">
    <property type="protein sequence ID" value="SFJ59613.1"/>
    <property type="molecule type" value="Genomic_DNA"/>
</dbReference>
<dbReference type="SUPFAM" id="SSF54427">
    <property type="entry name" value="NTF2-like"/>
    <property type="match status" value="2"/>
</dbReference>
<evidence type="ECO:0000313" key="2">
    <source>
        <dbReference type="Proteomes" id="UP000199110"/>
    </source>
</evidence>
<name>A0A1I3SLY4_9RHOB</name>
<dbReference type="InterPro" id="IPR032710">
    <property type="entry name" value="NTF2-like_dom_sf"/>
</dbReference>
<protein>
    <submittedName>
        <fullName evidence="1">Predicted ester cyclase</fullName>
    </submittedName>
</protein>
<dbReference type="PANTHER" id="PTHR38436">
    <property type="entry name" value="POLYKETIDE CYCLASE SNOAL-LIKE DOMAIN"/>
    <property type="match status" value="1"/>
</dbReference>
<dbReference type="AlphaFoldDB" id="A0A1I3SLY4"/>
<dbReference type="Gene3D" id="3.10.450.50">
    <property type="match status" value="2"/>
</dbReference>
<organism evidence="1 2">
    <name type="scientific">Jannaschia pohangensis</name>
    <dbReference type="NCBI Taxonomy" id="390807"/>
    <lineage>
        <taxon>Bacteria</taxon>
        <taxon>Pseudomonadati</taxon>
        <taxon>Pseudomonadota</taxon>
        <taxon>Alphaproteobacteria</taxon>
        <taxon>Rhodobacterales</taxon>
        <taxon>Roseobacteraceae</taxon>
        <taxon>Jannaschia</taxon>
    </lineage>
</organism>
<dbReference type="OrthoDB" id="1948945at2"/>
<proteinExistence type="predicted"/>
<dbReference type="RefSeq" id="WP_092783076.1">
    <property type="nucleotide sequence ID" value="NZ_FORA01000004.1"/>
</dbReference>
<dbReference type="STRING" id="390807.SAMN04488095_3200"/>
<dbReference type="Proteomes" id="UP000199110">
    <property type="component" value="Unassembled WGS sequence"/>
</dbReference>
<dbReference type="Pfam" id="PF07366">
    <property type="entry name" value="SnoaL"/>
    <property type="match status" value="1"/>
</dbReference>